<protein>
    <recommendedName>
        <fullName evidence="2">histidine kinase</fullName>
        <ecNumber evidence="2">2.7.13.3</ecNumber>
    </recommendedName>
</protein>
<gene>
    <name evidence="14" type="ORF">C1H87_03370</name>
</gene>
<dbReference type="PROSITE" id="PS50005">
    <property type="entry name" value="TPR"/>
    <property type="match status" value="1"/>
</dbReference>
<keyword evidence="10" id="KW-0175">Coiled coil</keyword>
<keyword evidence="12" id="KW-0732">Signal</keyword>
<feature type="signal peptide" evidence="12">
    <location>
        <begin position="1"/>
        <end position="21"/>
    </location>
</feature>
<keyword evidence="6" id="KW-0418">Kinase</keyword>
<reference evidence="14 15" key="1">
    <citation type="submission" date="2018-01" db="EMBL/GenBank/DDBJ databases">
        <title>Complete genome sequence of Flavivirga eckloniae ECD14 isolated from seaweed Ecklonia cava.</title>
        <authorList>
            <person name="Lee J.H."/>
            <person name="Baik K.S."/>
            <person name="Seong C.N."/>
        </authorList>
    </citation>
    <scope>NUCLEOTIDE SEQUENCE [LARGE SCALE GENOMIC DNA]</scope>
    <source>
        <strain evidence="14 15">ECD14</strain>
    </source>
</reference>
<dbReference type="AlphaFoldDB" id="A0A2K9PLA3"/>
<dbReference type="OrthoDB" id="977000at2"/>
<dbReference type="Gene3D" id="3.30.565.10">
    <property type="entry name" value="Histidine kinase-like ATPase, C-terminal domain"/>
    <property type="match status" value="1"/>
</dbReference>
<dbReference type="SUPFAM" id="SSF48452">
    <property type="entry name" value="TPR-like"/>
    <property type="match status" value="1"/>
</dbReference>
<evidence type="ECO:0000256" key="7">
    <source>
        <dbReference type="ARBA" id="ARBA00022840"/>
    </source>
</evidence>
<feature type="transmembrane region" description="Helical" evidence="11">
    <location>
        <begin position="435"/>
        <end position="456"/>
    </location>
</feature>
<dbReference type="InterPro" id="IPR003594">
    <property type="entry name" value="HATPase_dom"/>
</dbReference>
<name>A0A2K9PLA3_9FLAO</name>
<evidence type="ECO:0000313" key="14">
    <source>
        <dbReference type="EMBL" id="AUP77805.1"/>
    </source>
</evidence>
<dbReference type="Pfam" id="PF02518">
    <property type="entry name" value="HATPase_c"/>
    <property type="match status" value="1"/>
</dbReference>
<keyword evidence="9" id="KW-0802">TPR repeat</keyword>
<dbReference type="InterPro" id="IPR050482">
    <property type="entry name" value="Sensor_HK_TwoCompSys"/>
</dbReference>
<keyword evidence="15" id="KW-1185">Reference proteome</keyword>
<evidence type="ECO:0000256" key="8">
    <source>
        <dbReference type="ARBA" id="ARBA00023012"/>
    </source>
</evidence>
<dbReference type="InterPro" id="IPR019734">
    <property type="entry name" value="TPR_rpt"/>
</dbReference>
<proteinExistence type="predicted"/>
<evidence type="ECO:0000313" key="15">
    <source>
        <dbReference type="Proteomes" id="UP000235826"/>
    </source>
</evidence>
<dbReference type="SMART" id="SM00387">
    <property type="entry name" value="HATPase_c"/>
    <property type="match status" value="1"/>
</dbReference>
<feature type="chain" id="PRO_5014739711" description="histidine kinase" evidence="12">
    <location>
        <begin position="22"/>
        <end position="697"/>
    </location>
</feature>
<dbReference type="SUPFAM" id="SSF55874">
    <property type="entry name" value="ATPase domain of HSP90 chaperone/DNA topoisomerase II/histidine kinase"/>
    <property type="match status" value="1"/>
</dbReference>
<accession>A0A2K9PLA3</accession>
<dbReference type="InterPro" id="IPR011990">
    <property type="entry name" value="TPR-like_helical_dom_sf"/>
</dbReference>
<sequence>MKLNKYHTYILCLFVFINLQAQNNSFDRALDSIHRLRKLCKNESINLNSRLKYAKEASRLSYKTKVDSTILLSNRALVGIYMIMDNIEMIRAISHKNLKLARKLNDSTIMAHTYRNLAWSYIGPELNIDSCYIYSNTALKLYRKLKDYEYQSLSLSYISHLQKNEQDFVNSNANLIKAINLLKLLPEDDGILDGLISYYHQIGLNSKASKLYDEAIEYFNKALEINNKLSDNYDYDYKGYNGVNKYMNYLYTKLNLAEVYRLKKDYKKALSIHDELLKDKDLSKKDPGTYVTLINNKAYTLFTSKSKETKHINSLFRRAYKISDSLNDLYKIVVSGNDLAEFLYAINKKDSAHILSKKSYTLGKQIRNHHEVSRALMLLSKIEKGENSKKHLYEHIKLNDSLLDVERTSRNKFARIQYETDTYIDETKRLTSQNILIIIIGLIIILVFALILIIRIQITKNRVLRFEGEQQKANEEIYTLMLRQQAKIEEGRLLERHHISEELHDGILNKLLGSRLGLEFLVIDEKNKEKNKEKFNIYIEEIRTIEKEIRDLSHELKNTKLDAEKDFITIMKNYVDYQSNLHAFQYNLSHNPNILWENIDDYVKVNLYRIIQEAIQNIVKHAKATTITINFLLNSNKLYLDIIDNGIGFNINKKNNGIGLLNIKSRASKIKGELKINSKSKEGTTLTVKLPFYQTYL</sequence>
<evidence type="ECO:0000256" key="6">
    <source>
        <dbReference type="ARBA" id="ARBA00022777"/>
    </source>
</evidence>
<dbReference type="EC" id="2.7.13.3" evidence="2"/>
<comment type="catalytic activity">
    <reaction evidence="1">
        <text>ATP + protein L-histidine = ADP + protein N-phospho-L-histidine.</text>
        <dbReference type="EC" id="2.7.13.3"/>
    </reaction>
</comment>
<dbReference type="PROSITE" id="PS50109">
    <property type="entry name" value="HIS_KIN"/>
    <property type="match status" value="1"/>
</dbReference>
<dbReference type="CDD" id="cd16917">
    <property type="entry name" value="HATPase_UhpB-NarQ-NarX-like"/>
    <property type="match status" value="1"/>
</dbReference>
<evidence type="ECO:0000259" key="13">
    <source>
        <dbReference type="PROSITE" id="PS50109"/>
    </source>
</evidence>
<dbReference type="PANTHER" id="PTHR24421:SF10">
    <property type="entry name" value="NITRATE_NITRITE SENSOR PROTEIN NARQ"/>
    <property type="match status" value="1"/>
</dbReference>
<feature type="repeat" description="TPR" evidence="9">
    <location>
        <begin position="196"/>
        <end position="229"/>
    </location>
</feature>
<dbReference type="InterPro" id="IPR005467">
    <property type="entry name" value="His_kinase_dom"/>
</dbReference>
<dbReference type="PANTHER" id="PTHR24421">
    <property type="entry name" value="NITRATE/NITRITE SENSOR PROTEIN NARX-RELATED"/>
    <property type="match status" value="1"/>
</dbReference>
<dbReference type="GO" id="GO:0016020">
    <property type="term" value="C:membrane"/>
    <property type="evidence" value="ECO:0007669"/>
    <property type="project" value="InterPro"/>
</dbReference>
<keyword evidence="7" id="KW-0067">ATP-binding</keyword>
<keyword evidence="3" id="KW-0597">Phosphoprotein</keyword>
<evidence type="ECO:0000256" key="10">
    <source>
        <dbReference type="SAM" id="Coils"/>
    </source>
</evidence>
<keyword evidence="11" id="KW-0812">Transmembrane</keyword>
<dbReference type="Pfam" id="PF07730">
    <property type="entry name" value="HisKA_3"/>
    <property type="match status" value="1"/>
</dbReference>
<dbReference type="RefSeq" id="WP_102754464.1">
    <property type="nucleotide sequence ID" value="NZ_CP025791.1"/>
</dbReference>
<dbReference type="KEGG" id="fek:C1H87_03370"/>
<keyword evidence="8" id="KW-0902">Two-component regulatory system</keyword>
<dbReference type="InterPro" id="IPR011712">
    <property type="entry name" value="Sig_transdc_His_kin_sub3_dim/P"/>
</dbReference>
<dbReference type="Proteomes" id="UP000235826">
    <property type="component" value="Chromosome"/>
</dbReference>
<keyword evidence="11" id="KW-1133">Transmembrane helix</keyword>
<feature type="domain" description="Histidine kinase" evidence="13">
    <location>
        <begin position="607"/>
        <end position="694"/>
    </location>
</feature>
<organism evidence="14 15">
    <name type="scientific">Flavivirga eckloniae</name>
    <dbReference type="NCBI Taxonomy" id="1803846"/>
    <lineage>
        <taxon>Bacteria</taxon>
        <taxon>Pseudomonadati</taxon>
        <taxon>Bacteroidota</taxon>
        <taxon>Flavobacteriia</taxon>
        <taxon>Flavobacteriales</taxon>
        <taxon>Flavobacteriaceae</taxon>
        <taxon>Flavivirga</taxon>
    </lineage>
</organism>
<dbReference type="GO" id="GO:0005524">
    <property type="term" value="F:ATP binding"/>
    <property type="evidence" value="ECO:0007669"/>
    <property type="project" value="UniProtKB-KW"/>
</dbReference>
<evidence type="ECO:0000256" key="5">
    <source>
        <dbReference type="ARBA" id="ARBA00022741"/>
    </source>
</evidence>
<dbReference type="GO" id="GO:0000155">
    <property type="term" value="F:phosphorelay sensor kinase activity"/>
    <property type="evidence" value="ECO:0007669"/>
    <property type="project" value="InterPro"/>
</dbReference>
<keyword evidence="5" id="KW-0547">Nucleotide-binding</keyword>
<keyword evidence="4" id="KW-0808">Transferase</keyword>
<dbReference type="InterPro" id="IPR036890">
    <property type="entry name" value="HATPase_C_sf"/>
</dbReference>
<dbReference type="GO" id="GO:0046983">
    <property type="term" value="F:protein dimerization activity"/>
    <property type="evidence" value="ECO:0007669"/>
    <property type="project" value="InterPro"/>
</dbReference>
<keyword evidence="11" id="KW-0472">Membrane</keyword>
<evidence type="ECO:0000256" key="3">
    <source>
        <dbReference type="ARBA" id="ARBA00022553"/>
    </source>
</evidence>
<evidence type="ECO:0000256" key="9">
    <source>
        <dbReference type="PROSITE-ProRule" id="PRU00339"/>
    </source>
</evidence>
<evidence type="ECO:0000256" key="1">
    <source>
        <dbReference type="ARBA" id="ARBA00000085"/>
    </source>
</evidence>
<dbReference type="SMART" id="SM00028">
    <property type="entry name" value="TPR"/>
    <property type="match status" value="2"/>
</dbReference>
<evidence type="ECO:0000256" key="4">
    <source>
        <dbReference type="ARBA" id="ARBA00022679"/>
    </source>
</evidence>
<evidence type="ECO:0000256" key="11">
    <source>
        <dbReference type="SAM" id="Phobius"/>
    </source>
</evidence>
<evidence type="ECO:0000256" key="2">
    <source>
        <dbReference type="ARBA" id="ARBA00012438"/>
    </source>
</evidence>
<evidence type="ECO:0000256" key="12">
    <source>
        <dbReference type="SAM" id="SignalP"/>
    </source>
</evidence>
<dbReference type="Gene3D" id="1.25.40.10">
    <property type="entry name" value="Tetratricopeptide repeat domain"/>
    <property type="match status" value="1"/>
</dbReference>
<feature type="coiled-coil region" evidence="10">
    <location>
        <begin position="535"/>
        <end position="562"/>
    </location>
</feature>
<dbReference type="EMBL" id="CP025791">
    <property type="protein sequence ID" value="AUP77805.1"/>
    <property type="molecule type" value="Genomic_DNA"/>
</dbReference>